<dbReference type="EMBL" id="WJQR01000008">
    <property type="protein sequence ID" value="MRI82163.1"/>
    <property type="molecule type" value="Genomic_DNA"/>
</dbReference>
<reference evidence="3 4" key="1">
    <citation type="submission" date="2019-11" db="EMBL/GenBank/DDBJ databases">
        <title>Characterisation of Fundicoccus ignavus gen. nov. sp. nov., a novel genus of the family Aerococcaceae isolated from bulk tank milk.</title>
        <authorList>
            <person name="Siebert A."/>
            <person name="Huptas C."/>
            <person name="Wenning M."/>
            <person name="Scherer S."/>
            <person name="Doll E.V."/>
        </authorList>
    </citation>
    <scope>NUCLEOTIDE SEQUENCE [LARGE SCALE GENOMIC DNA]</scope>
    <source>
        <strain evidence="1 4">DSM 109653</strain>
        <strain evidence="2 3">WS4759</strain>
    </source>
</reference>
<organism evidence="2 3">
    <name type="scientific">Fundicoccus ignavus</name>
    <dbReference type="NCBI Taxonomy" id="2664442"/>
    <lineage>
        <taxon>Bacteria</taxon>
        <taxon>Bacillati</taxon>
        <taxon>Bacillota</taxon>
        <taxon>Bacilli</taxon>
        <taxon>Lactobacillales</taxon>
        <taxon>Aerococcaceae</taxon>
        <taxon>Fundicoccus</taxon>
    </lineage>
</organism>
<evidence type="ECO:0000313" key="4">
    <source>
        <dbReference type="Proteomes" id="UP000469870"/>
    </source>
</evidence>
<sequence>MTNWQTDIIPKWLEEAKTYPTKALLYMAGEIYAEQARRLETEKGKLDGMMWSPEQWNKI</sequence>
<evidence type="ECO:0000313" key="1">
    <source>
        <dbReference type="EMBL" id="MRI82163.1"/>
    </source>
</evidence>
<comment type="caution">
    <text evidence="2">The sequence shown here is derived from an EMBL/GenBank/DDBJ whole genome shotgun (WGS) entry which is preliminary data.</text>
</comment>
<dbReference type="Proteomes" id="UP000430975">
    <property type="component" value="Unassembled WGS sequence"/>
</dbReference>
<accession>A0A6I2GK27</accession>
<proteinExistence type="predicted"/>
<dbReference type="EMBL" id="WJQS01000005">
    <property type="protein sequence ID" value="MRI85589.1"/>
    <property type="molecule type" value="Genomic_DNA"/>
</dbReference>
<keyword evidence="3" id="KW-1185">Reference proteome</keyword>
<dbReference type="RefSeq" id="WP_153862311.1">
    <property type="nucleotide sequence ID" value="NZ_WJQR01000008.1"/>
</dbReference>
<dbReference type="AlphaFoldDB" id="A0A6I2GK27"/>
<evidence type="ECO:0000313" key="3">
    <source>
        <dbReference type="Proteomes" id="UP000430975"/>
    </source>
</evidence>
<dbReference type="Proteomes" id="UP000469870">
    <property type="component" value="Unassembled WGS sequence"/>
</dbReference>
<name>A0A6I2GK27_9LACT</name>
<protein>
    <submittedName>
        <fullName evidence="2">Uncharacterized protein</fullName>
    </submittedName>
</protein>
<gene>
    <name evidence="2" type="ORF">GIY09_06810</name>
    <name evidence="1" type="ORF">GIY11_09105</name>
</gene>
<evidence type="ECO:0000313" key="2">
    <source>
        <dbReference type="EMBL" id="MRI85589.1"/>
    </source>
</evidence>